<evidence type="ECO:0000256" key="1">
    <source>
        <dbReference type="SAM" id="Phobius"/>
    </source>
</evidence>
<name>A0A8S9Z6N9_9BILA</name>
<accession>A0A8S9Z6N9</accession>
<gene>
    <name evidence="2" type="ORF">Mgra_00009868</name>
</gene>
<keyword evidence="1" id="KW-0472">Membrane</keyword>
<keyword evidence="3" id="KW-1185">Reference proteome</keyword>
<dbReference type="AlphaFoldDB" id="A0A8S9Z6N9"/>
<organism evidence="2 3">
    <name type="scientific">Meloidogyne graminicola</name>
    <dbReference type="NCBI Taxonomy" id="189291"/>
    <lineage>
        <taxon>Eukaryota</taxon>
        <taxon>Metazoa</taxon>
        <taxon>Ecdysozoa</taxon>
        <taxon>Nematoda</taxon>
        <taxon>Chromadorea</taxon>
        <taxon>Rhabditida</taxon>
        <taxon>Tylenchina</taxon>
        <taxon>Tylenchomorpha</taxon>
        <taxon>Tylenchoidea</taxon>
        <taxon>Meloidogynidae</taxon>
        <taxon>Meloidogyninae</taxon>
        <taxon>Meloidogyne</taxon>
    </lineage>
</organism>
<dbReference type="EMBL" id="JABEBT010000191">
    <property type="protein sequence ID" value="KAF7625945.1"/>
    <property type="molecule type" value="Genomic_DNA"/>
</dbReference>
<proteinExistence type="predicted"/>
<evidence type="ECO:0000313" key="2">
    <source>
        <dbReference type="EMBL" id="KAF7625945.1"/>
    </source>
</evidence>
<protein>
    <submittedName>
        <fullName evidence="2">Uncharacterized protein</fullName>
    </submittedName>
</protein>
<sequence>MFYQIILISRHFLSNLFSVILFLNVLLSTINTINDANNHSTINKYECRITKHLYKMFVGKPWHGTEESPKIYCSRPGCFYIQEQRNFGWIFPGFLNEKDESKKVLMGCRSDIPYLLWSTSQNAQRTQHMRLFRTMMSLRACFIGIKEINTKIKEKCQSESNKTIQETGELISNDTWIGQRCFQKFADGIFFVHDEEYEQDRIVCCSNGTNTKEGEIAFRQKCKETSRQINNIKKWRITDN</sequence>
<dbReference type="Proteomes" id="UP000605970">
    <property type="component" value="Unassembled WGS sequence"/>
</dbReference>
<keyword evidence="1" id="KW-0812">Transmembrane</keyword>
<feature type="transmembrane region" description="Helical" evidence="1">
    <location>
        <begin position="12"/>
        <end position="30"/>
    </location>
</feature>
<keyword evidence="1" id="KW-1133">Transmembrane helix</keyword>
<comment type="caution">
    <text evidence="2">The sequence shown here is derived from an EMBL/GenBank/DDBJ whole genome shotgun (WGS) entry which is preliminary data.</text>
</comment>
<dbReference type="OrthoDB" id="5885836at2759"/>
<evidence type="ECO:0000313" key="3">
    <source>
        <dbReference type="Proteomes" id="UP000605970"/>
    </source>
</evidence>
<reference evidence="2" key="1">
    <citation type="journal article" date="2020" name="Ecol. Evol.">
        <title>Genome structure and content of the rice root-knot nematode (Meloidogyne graminicola).</title>
        <authorList>
            <person name="Phan N.T."/>
            <person name="Danchin E.G.J."/>
            <person name="Klopp C."/>
            <person name="Perfus-Barbeoch L."/>
            <person name="Kozlowski D.K."/>
            <person name="Koutsovoulos G.D."/>
            <person name="Lopez-Roques C."/>
            <person name="Bouchez O."/>
            <person name="Zahm M."/>
            <person name="Besnard G."/>
            <person name="Bellafiore S."/>
        </authorList>
    </citation>
    <scope>NUCLEOTIDE SEQUENCE</scope>
    <source>
        <strain evidence="2">VN-18</strain>
    </source>
</reference>